<keyword evidence="3" id="KW-1185">Reference proteome</keyword>
<evidence type="ECO:0000313" key="3">
    <source>
        <dbReference type="Proteomes" id="UP000694044"/>
    </source>
</evidence>
<accession>A0A8T1WKG2</accession>
<dbReference type="EMBL" id="JAGDFM010000002">
    <property type="protein sequence ID" value="KAG7393755.1"/>
    <property type="molecule type" value="Genomic_DNA"/>
</dbReference>
<dbReference type="AlphaFoldDB" id="A0A8T1WKG2"/>
<name>A0A8T1WKG2_9STRA</name>
<dbReference type="Proteomes" id="UP000694044">
    <property type="component" value="Unassembled WGS sequence"/>
</dbReference>
<sequence length="125" mass="13247">MVSGGKPQGSAAVNAANDGDPLSSGSHIDSNSSAAHEEKMKVVVRVRPLHAREEPWPEAAEADVRGPDGGLPARITVQENEVLWEKNGQLKILKADAVFANGASQDSVYRSVSGMAVARMISWIN</sequence>
<protein>
    <submittedName>
        <fullName evidence="2">Uncharacterized protein</fullName>
    </submittedName>
</protein>
<feature type="compositionally biased region" description="Polar residues" evidence="1">
    <location>
        <begin position="23"/>
        <end position="34"/>
    </location>
</feature>
<comment type="caution">
    <text evidence="2">The sequence shown here is derived from an EMBL/GenBank/DDBJ whole genome shotgun (WGS) entry which is preliminary data.</text>
</comment>
<proteinExistence type="predicted"/>
<dbReference type="OrthoDB" id="166620at2759"/>
<reference evidence="2" key="1">
    <citation type="submission" date="2021-02" db="EMBL/GenBank/DDBJ databases">
        <authorList>
            <person name="Palmer J.M."/>
        </authorList>
    </citation>
    <scope>NUCLEOTIDE SEQUENCE</scope>
    <source>
        <strain evidence="2">SCRP734</strain>
    </source>
</reference>
<gene>
    <name evidence="2" type="ORF">PHYPSEUDO_004518</name>
</gene>
<evidence type="ECO:0000256" key="1">
    <source>
        <dbReference type="SAM" id="MobiDB-lite"/>
    </source>
</evidence>
<feature type="region of interest" description="Disordered" evidence="1">
    <location>
        <begin position="1"/>
        <end position="39"/>
    </location>
</feature>
<evidence type="ECO:0000313" key="2">
    <source>
        <dbReference type="EMBL" id="KAG7393755.1"/>
    </source>
</evidence>
<organism evidence="2 3">
    <name type="scientific">Phytophthora pseudosyringae</name>
    <dbReference type="NCBI Taxonomy" id="221518"/>
    <lineage>
        <taxon>Eukaryota</taxon>
        <taxon>Sar</taxon>
        <taxon>Stramenopiles</taxon>
        <taxon>Oomycota</taxon>
        <taxon>Peronosporomycetes</taxon>
        <taxon>Peronosporales</taxon>
        <taxon>Peronosporaceae</taxon>
        <taxon>Phytophthora</taxon>
    </lineage>
</organism>